<dbReference type="Proteomes" id="UP000664521">
    <property type="component" value="Unassembled WGS sequence"/>
</dbReference>
<accession>A0A8H3FN51</accession>
<gene>
    <name evidence="2" type="ORF">HETSPECPRED_006641</name>
</gene>
<dbReference type="EMBL" id="CAJPDS010000045">
    <property type="protein sequence ID" value="CAF9927663.1"/>
    <property type="molecule type" value="Genomic_DNA"/>
</dbReference>
<protein>
    <submittedName>
        <fullName evidence="2">Uncharacterized protein</fullName>
    </submittedName>
</protein>
<comment type="caution">
    <text evidence="2">The sequence shown here is derived from an EMBL/GenBank/DDBJ whole genome shotgun (WGS) entry which is preliminary data.</text>
</comment>
<name>A0A8H3FN51_9LECA</name>
<evidence type="ECO:0000256" key="1">
    <source>
        <dbReference type="SAM" id="MobiDB-lite"/>
    </source>
</evidence>
<feature type="compositionally biased region" description="Polar residues" evidence="1">
    <location>
        <begin position="72"/>
        <end position="94"/>
    </location>
</feature>
<dbReference type="OrthoDB" id="4828117at2759"/>
<evidence type="ECO:0000313" key="3">
    <source>
        <dbReference type="Proteomes" id="UP000664521"/>
    </source>
</evidence>
<dbReference type="AlphaFoldDB" id="A0A8H3FN51"/>
<proteinExistence type="predicted"/>
<keyword evidence="3" id="KW-1185">Reference proteome</keyword>
<organism evidence="2 3">
    <name type="scientific">Heterodermia speciosa</name>
    <dbReference type="NCBI Taxonomy" id="116794"/>
    <lineage>
        <taxon>Eukaryota</taxon>
        <taxon>Fungi</taxon>
        <taxon>Dikarya</taxon>
        <taxon>Ascomycota</taxon>
        <taxon>Pezizomycotina</taxon>
        <taxon>Lecanoromycetes</taxon>
        <taxon>OSLEUM clade</taxon>
        <taxon>Lecanoromycetidae</taxon>
        <taxon>Caliciales</taxon>
        <taxon>Physciaceae</taxon>
        <taxon>Heterodermia</taxon>
    </lineage>
</organism>
<evidence type="ECO:0000313" key="2">
    <source>
        <dbReference type="EMBL" id="CAF9927663.1"/>
    </source>
</evidence>
<feature type="region of interest" description="Disordered" evidence="1">
    <location>
        <begin position="60"/>
        <end position="123"/>
    </location>
</feature>
<sequence>MPNWKTAESYQRLLAAMVASQDLKLNFRQIAKYYGEGTTYNSIEGRFRIIKEQAKVLKAAVDNDEPSPAISYDNSGNGSESTPTKARGTKNTPTPKKDRVLSGRVGKNSTPSKAPKLTSRESGEVLEMLGMDGTIEVNNGNSTTGVKEELVSSGTSSYYSGEEVVSDVVALSMDLAWDAGFLGEQLI</sequence>
<reference evidence="2" key="1">
    <citation type="submission" date="2021-03" db="EMBL/GenBank/DDBJ databases">
        <authorList>
            <person name="Tagirdzhanova G."/>
        </authorList>
    </citation>
    <scope>NUCLEOTIDE SEQUENCE</scope>
</reference>